<dbReference type="GO" id="GO:0005524">
    <property type="term" value="F:ATP binding"/>
    <property type="evidence" value="ECO:0007669"/>
    <property type="project" value="InterPro"/>
</dbReference>
<organism evidence="3 4">
    <name type="scientific">Lojkania enalia</name>
    <dbReference type="NCBI Taxonomy" id="147567"/>
    <lineage>
        <taxon>Eukaryota</taxon>
        <taxon>Fungi</taxon>
        <taxon>Dikarya</taxon>
        <taxon>Ascomycota</taxon>
        <taxon>Pezizomycotina</taxon>
        <taxon>Dothideomycetes</taxon>
        <taxon>Pleosporomycetidae</taxon>
        <taxon>Pleosporales</taxon>
        <taxon>Pleosporales incertae sedis</taxon>
        <taxon>Lojkania</taxon>
    </lineage>
</organism>
<keyword evidence="4" id="KW-1185">Reference proteome</keyword>
<feature type="compositionally biased region" description="Low complexity" evidence="1">
    <location>
        <begin position="78"/>
        <end position="94"/>
    </location>
</feature>
<dbReference type="SUPFAM" id="SSF56112">
    <property type="entry name" value="Protein kinase-like (PK-like)"/>
    <property type="match status" value="1"/>
</dbReference>
<dbReference type="Gene3D" id="1.10.510.10">
    <property type="entry name" value="Transferase(Phosphotransferase) domain 1"/>
    <property type="match status" value="1"/>
</dbReference>
<proteinExistence type="predicted"/>
<dbReference type="InterPro" id="IPR011009">
    <property type="entry name" value="Kinase-like_dom_sf"/>
</dbReference>
<sequence length="661" mass="73530">MQHNSKSPWRLPLSPGAEYPKPQYNLQHTISMVNLHEDPSWYANRGPPSPTASSVSSTTSRSATPTTSNNPWSSVMANPNSTISSSSTGSSPKDSPNRTPQYTSRSTTPVAPQPLRPIIPSTGFIPMSPPPSSSGDNFRVSEYPGSPVPSFPGSPNPYRQNVATVPLLNGLITPAILSQGHSLSGWFYDLSRRQGWEPQYAKKVWQWSLSNPRTALLLVLCDDVASWRQAMFFDLRDEKLPFTEDALDLIVENPRKVVDLQWRVTAKELPLNGSHVDFNPRETVPLRQLSPMKSGNSLEKSVDKVQMLGSSDDRILVRKRFVLTRPAQKAVLLKQIQDFKQFDHKNIGKILCSYAQPSHVGIVTTAAQYSLDHYLSLPSDSNRPRVLLDWMHDLSSALQYLHTQSISHRNIRPRKILIDGSRIFFAAFGIGQNSDTFSPTATTAQRMDQLQAYFQDQTYIYAAPESIVSRGKKPGRPADVFSLGCIFLTMMTVVQNQPLSLFTQYRAGSSHDASFHAHLDRVGSWRTRLHASANSGLRNGIIGSGRKQRQLKLEADWLHIIDKMLQSESTKRIKMRTILSYLTELGEGKLTGNRRRSMDGGYTGQTTAVLGINVNGVNGATGSNGVVSVASSNTERKPELSVFDGYFQRQQRGYEQNGVTW</sequence>
<dbReference type="GO" id="GO:0004521">
    <property type="term" value="F:RNA endonuclease activity"/>
    <property type="evidence" value="ECO:0007669"/>
    <property type="project" value="InterPro"/>
</dbReference>
<dbReference type="GO" id="GO:0070059">
    <property type="term" value="P:intrinsic apoptotic signaling pathway in response to endoplasmic reticulum stress"/>
    <property type="evidence" value="ECO:0007669"/>
    <property type="project" value="TreeGrafter"/>
</dbReference>
<dbReference type="EMBL" id="ML986602">
    <property type="protein sequence ID" value="KAF2265926.1"/>
    <property type="molecule type" value="Genomic_DNA"/>
</dbReference>
<feature type="region of interest" description="Disordered" evidence="1">
    <location>
        <begin position="1"/>
        <end position="22"/>
    </location>
</feature>
<feature type="compositionally biased region" description="Low complexity" evidence="1">
    <location>
        <begin position="51"/>
        <end position="68"/>
    </location>
</feature>
<dbReference type="OrthoDB" id="4062651at2759"/>
<protein>
    <submittedName>
        <fullName evidence="3">Kinase-like protein</fullName>
    </submittedName>
</protein>
<dbReference type="GO" id="GO:0051082">
    <property type="term" value="F:unfolded protein binding"/>
    <property type="evidence" value="ECO:0007669"/>
    <property type="project" value="TreeGrafter"/>
</dbReference>
<dbReference type="PROSITE" id="PS50011">
    <property type="entry name" value="PROTEIN_KINASE_DOM"/>
    <property type="match status" value="1"/>
</dbReference>
<dbReference type="InterPro" id="IPR045133">
    <property type="entry name" value="IRE1/2-like"/>
</dbReference>
<evidence type="ECO:0000313" key="4">
    <source>
        <dbReference type="Proteomes" id="UP000800093"/>
    </source>
</evidence>
<dbReference type="GO" id="GO:0036498">
    <property type="term" value="P:IRE1-mediated unfolded protein response"/>
    <property type="evidence" value="ECO:0007669"/>
    <property type="project" value="TreeGrafter"/>
</dbReference>
<dbReference type="InterPro" id="IPR000719">
    <property type="entry name" value="Prot_kinase_dom"/>
</dbReference>
<dbReference type="PANTHER" id="PTHR13954">
    <property type="entry name" value="IRE1-RELATED"/>
    <property type="match status" value="1"/>
</dbReference>
<evidence type="ECO:0000256" key="1">
    <source>
        <dbReference type="SAM" id="MobiDB-lite"/>
    </source>
</evidence>
<reference evidence="4" key="1">
    <citation type="journal article" date="2020" name="Stud. Mycol.">
        <title>101 Dothideomycetes genomes: A test case for predicting lifestyles and emergence of pathogens.</title>
        <authorList>
            <person name="Haridas S."/>
            <person name="Albert R."/>
            <person name="Binder M."/>
            <person name="Bloem J."/>
            <person name="LaButti K."/>
            <person name="Salamov A."/>
            <person name="Andreopoulos B."/>
            <person name="Baker S."/>
            <person name="Barry K."/>
            <person name="Bills G."/>
            <person name="Bluhm B."/>
            <person name="Cannon C."/>
            <person name="Castanera R."/>
            <person name="Culley D."/>
            <person name="Daum C."/>
            <person name="Ezra D."/>
            <person name="Gonzalez J."/>
            <person name="Henrissat B."/>
            <person name="Kuo A."/>
            <person name="Liang C."/>
            <person name="Lipzen A."/>
            <person name="Lutzoni F."/>
            <person name="Magnuson J."/>
            <person name="Mondo S."/>
            <person name="Nolan M."/>
            <person name="Ohm R."/>
            <person name="Pangilinan J."/>
            <person name="Park H.-J."/>
            <person name="Ramirez L."/>
            <person name="Alfaro M."/>
            <person name="Sun H."/>
            <person name="Tritt A."/>
            <person name="Yoshinaga Y."/>
            <person name="Zwiers L.-H."/>
            <person name="Turgeon B."/>
            <person name="Goodwin S."/>
            <person name="Spatafora J."/>
            <person name="Crous P."/>
            <person name="Grigoriev I."/>
        </authorList>
    </citation>
    <scope>NUCLEOTIDE SEQUENCE [LARGE SCALE GENOMIC DNA]</scope>
    <source>
        <strain evidence="4">CBS 304.66</strain>
    </source>
</reference>
<evidence type="ECO:0000259" key="2">
    <source>
        <dbReference type="PROSITE" id="PS50011"/>
    </source>
</evidence>
<feature type="region of interest" description="Disordered" evidence="1">
    <location>
        <begin position="38"/>
        <end position="137"/>
    </location>
</feature>
<feature type="domain" description="Protein kinase" evidence="2">
    <location>
        <begin position="286"/>
        <end position="585"/>
    </location>
</feature>
<evidence type="ECO:0000313" key="3">
    <source>
        <dbReference type="EMBL" id="KAF2265926.1"/>
    </source>
</evidence>
<dbReference type="AlphaFoldDB" id="A0A9P4KCZ6"/>
<feature type="compositionally biased region" description="Polar residues" evidence="1">
    <location>
        <begin position="98"/>
        <end position="110"/>
    </location>
</feature>
<dbReference type="GO" id="GO:1990604">
    <property type="term" value="C:IRE1-TRAF2-ASK1 complex"/>
    <property type="evidence" value="ECO:0007669"/>
    <property type="project" value="TreeGrafter"/>
</dbReference>
<accession>A0A9P4KCZ6</accession>
<comment type="caution">
    <text evidence="3">The sequence shown here is derived from an EMBL/GenBank/DDBJ whole genome shotgun (WGS) entry which is preliminary data.</text>
</comment>
<dbReference type="Pfam" id="PF00069">
    <property type="entry name" value="Pkinase"/>
    <property type="match status" value="1"/>
</dbReference>
<dbReference type="Proteomes" id="UP000800093">
    <property type="component" value="Unassembled WGS sequence"/>
</dbReference>
<dbReference type="PANTHER" id="PTHR13954:SF6">
    <property type="entry name" value="NON-SPECIFIC SERINE_THREONINE PROTEIN KINASE"/>
    <property type="match status" value="1"/>
</dbReference>
<dbReference type="SMART" id="SM00220">
    <property type="entry name" value="S_TKc"/>
    <property type="match status" value="1"/>
</dbReference>
<dbReference type="GO" id="GO:0004674">
    <property type="term" value="F:protein serine/threonine kinase activity"/>
    <property type="evidence" value="ECO:0007669"/>
    <property type="project" value="InterPro"/>
</dbReference>
<name>A0A9P4KCZ6_9PLEO</name>
<gene>
    <name evidence="3" type="ORF">CC78DRAFT_168182</name>
</gene>